<protein>
    <submittedName>
        <fullName evidence="1">ENR1 protein</fullName>
    </submittedName>
</protein>
<organism evidence="1 2">
    <name type="scientific">Promerops cafer</name>
    <name type="common">Cape sugarbird</name>
    <dbReference type="NCBI Taxonomy" id="254652"/>
    <lineage>
        <taxon>Eukaryota</taxon>
        <taxon>Metazoa</taxon>
        <taxon>Chordata</taxon>
        <taxon>Craniata</taxon>
        <taxon>Vertebrata</taxon>
        <taxon>Euteleostomi</taxon>
        <taxon>Archelosauria</taxon>
        <taxon>Archosauria</taxon>
        <taxon>Dinosauria</taxon>
        <taxon>Saurischia</taxon>
        <taxon>Theropoda</taxon>
        <taxon>Coelurosauria</taxon>
        <taxon>Aves</taxon>
        <taxon>Neognathae</taxon>
        <taxon>Neoaves</taxon>
        <taxon>Telluraves</taxon>
        <taxon>Australaves</taxon>
        <taxon>Passeriformes</taxon>
        <taxon>Passeroidea</taxon>
        <taxon>Nectariniidae</taxon>
        <taxon>Promerops</taxon>
    </lineage>
</organism>
<comment type="caution">
    <text evidence="1">The sequence shown here is derived from an EMBL/GenBank/DDBJ whole genome shotgun (WGS) entry which is preliminary data.</text>
</comment>
<evidence type="ECO:0000313" key="1">
    <source>
        <dbReference type="EMBL" id="NWX56672.1"/>
    </source>
</evidence>
<keyword evidence="2" id="KW-1185">Reference proteome</keyword>
<proteinExistence type="predicted"/>
<sequence length="88" mass="10281">EKEIKLFLCNNPRRNPYYGIPKISKFWENVNNQGKEYWRAPDGLFWICGKRTYPKLPPLWKGSCALGIIQPGFFLLPNQDRKNLGTPV</sequence>
<dbReference type="EMBL" id="VZSE01003942">
    <property type="protein sequence ID" value="NWX56672.1"/>
    <property type="molecule type" value="Genomic_DNA"/>
</dbReference>
<dbReference type="Proteomes" id="UP000587587">
    <property type="component" value="Unassembled WGS sequence"/>
</dbReference>
<feature type="non-terminal residue" evidence="1">
    <location>
        <position position="88"/>
    </location>
</feature>
<feature type="non-terminal residue" evidence="1">
    <location>
        <position position="1"/>
    </location>
</feature>
<evidence type="ECO:0000313" key="2">
    <source>
        <dbReference type="Proteomes" id="UP000587587"/>
    </source>
</evidence>
<dbReference type="InterPro" id="IPR018154">
    <property type="entry name" value="TLV/ENV_coat_polyprotein"/>
</dbReference>
<dbReference type="AlphaFoldDB" id="A0A7K6XBI2"/>
<gene>
    <name evidence="1" type="primary">Erv31_1</name>
    <name evidence="1" type="ORF">PROCAF_R15813</name>
</gene>
<name>A0A7K6XBI2_9PASE</name>
<accession>A0A7K6XBI2</accession>
<dbReference type="PANTHER" id="PTHR10424">
    <property type="entry name" value="VIRAL ENVELOPE PROTEIN"/>
    <property type="match status" value="1"/>
</dbReference>
<dbReference type="PANTHER" id="PTHR10424:SF68">
    <property type="entry name" value="ENDOGENOUS RETROVIRUS GROUP 3 MEMBER 1 ENV POLYPROTEIN"/>
    <property type="match status" value="1"/>
</dbReference>
<reference evidence="1 2" key="1">
    <citation type="submission" date="2019-09" db="EMBL/GenBank/DDBJ databases">
        <title>Bird 10,000 Genomes (B10K) Project - Family phase.</title>
        <authorList>
            <person name="Zhang G."/>
        </authorList>
    </citation>
    <scope>NUCLEOTIDE SEQUENCE [LARGE SCALE GENOMIC DNA]</scope>
    <source>
        <strain evidence="1">B10K-UC-030-53</strain>
    </source>
</reference>